<gene>
    <name evidence="1" type="ORF">ENS31_12370</name>
</gene>
<organism evidence="1">
    <name type="scientific">Ignavibacterium album</name>
    <dbReference type="NCBI Taxonomy" id="591197"/>
    <lineage>
        <taxon>Bacteria</taxon>
        <taxon>Pseudomonadati</taxon>
        <taxon>Ignavibacteriota</taxon>
        <taxon>Ignavibacteria</taxon>
        <taxon>Ignavibacteriales</taxon>
        <taxon>Ignavibacteriaceae</taxon>
        <taxon>Ignavibacterium</taxon>
    </lineage>
</organism>
<comment type="caution">
    <text evidence="1">The sequence shown here is derived from an EMBL/GenBank/DDBJ whole genome shotgun (WGS) entry which is preliminary data.</text>
</comment>
<dbReference type="EMBL" id="DSUJ01000010">
    <property type="protein sequence ID" value="HFI92304.1"/>
    <property type="molecule type" value="Genomic_DNA"/>
</dbReference>
<reference evidence="1" key="1">
    <citation type="journal article" date="2020" name="mSystems">
        <title>Genome- and Community-Level Interaction Insights into Carbon Utilization and Element Cycling Functions of Hydrothermarchaeota in Hydrothermal Sediment.</title>
        <authorList>
            <person name="Zhou Z."/>
            <person name="Liu Y."/>
            <person name="Xu W."/>
            <person name="Pan J."/>
            <person name="Luo Z.H."/>
            <person name="Li M."/>
        </authorList>
    </citation>
    <scope>NUCLEOTIDE SEQUENCE [LARGE SCALE GENOMIC DNA]</scope>
    <source>
        <strain evidence="1">SpSt-479</strain>
    </source>
</reference>
<accession>A0A7V2ZLP4</accession>
<dbReference type="AlphaFoldDB" id="A0A7V2ZLP4"/>
<dbReference type="PROSITE" id="PS51257">
    <property type="entry name" value="PROKAR_LIPOPROTEIN"/>
    <property type="match status" value="1"/>
</dbReference>
<sequence>MKFITTQENKMKAKNFIKLLFTMAILGLVLSCSGSKIDYDETDIPVYVFKNANKFIASKTGENFFENYIQPDFDNCIRVENGYFLVYKLYVPEKPFVKGDIRFTVDTLGNVNQKFEIFGIPECIKNPSDCKFTIDEKSARSIAEQNGLEKGIKDWKLTFIYDPVYGKYVWNINSTLTENEGEFGYRASGQEMIIDPSTGEVLSKNNWKIN</sequence>
<evidence type="ECO:0008006" key="2">
    <source>
        <dbReference type="Google" id="ProtNLM"/>
    </source>
</evidence>
<protein>
    <recommendedName>
        <fullName evidence="2">PepSY domain-containing protein</fullName>
    </recommendedName>
</protein>
<name>A0A7V2ZLP4_9BACT</name>
<proteinExistence type="predicted"/>
<evidence type="ECO:0000313" key="1">
    <source>
        <dbReference type="EMBL" id="HFI92304.1"/>
    </source>
</evidence>